<keyword evidence="12" id="KW-1185">Reference proteome</keyword>
<dbReference type="GO" id="GO:0005886">
    <property type="term" value="C:plasma membrane"/>
    <property type="evidence" value="ECO:0007669"/>
    <property type="project" value="UniProtKB-SubCell"/>
</dbReference>
<dbReference type="CDD" id="cd18584">
    <property type="entry name" value="ABC_6TM_AarD_CydD"/>
    <property type="match status" value="1"/>
</dbReference>
<evidence type="ECO:0000256" key="3">
    <source>
        <dbReference type="ARBA" id="ARBA00022741"/>
    </source>
</evidence>
<feature type="region of interest" description="Disordered" evidence="7">
    <location>
        <begin position="547"/>
        <end position="569"/>
    </location>
</feature>
<dbReference type="Gene3D" id="1.20.1560.10">
    <property type="entry name" value="ABC transporter type 1, transmembrane domain"/>
    <property type="match status" value="2"/>
</dbReference>
<feature type="transmembrane region" description="Helical" evidence="8">
    <location>
        <begin position="578"/>
        <end position="604"/>
    </location>
</feature>
<dbReference type="InterPro" id="IPR003593">
    <property type="entry name" value="AAA+_ATPase"/>
</dbReference>
<feature type="domain" description="ABC transporter" evidence="9">
    <location>
        <begin position="897"/>
        <end position="1117"/>
    </location>
</feature>
<evidence type="ECO:0000256" key="7">
    <source>
        <dbReference type="SAM" id="MobiDB-lite"/>
    </source>
</evidence>
<dbReference type="Proteomes" id="UP000557772">
    <property type="component" value="Unassembled WGS sequence"/>
</dbReference>
<dbReference type="Pfam" id="PF00005">
    <property type="entry name" value="ABC_tran"/>
    <property type="match status" value="2"/>
</dbReference>
<evidence type="ECO:0000256" key="1">
    <source>
        <dbReference type="ARBA" id="ARBA00004651"/>
    </source>
</evidence>
<feature type="transmembrane region" description="Helical" evidence="8">
    <location>
        <begin position="800"/>
        <end position="824"/>
    </location>
</feature>
<feature type="transmembrane region" description="Helical" evidence="8">
    <location>
        <begin position="155"/>
        <end position="173"/>
    </location>
</feature>
<dbReference type="InterPro" id="IPR036640">
    <property type="entry name" value="ABC1_TM_sf"/>
</dbReference>
<feature type="transmembrane region" description="Helical" evidence="8">
    <location>
        <begin position="129"/>
        <end position="149"/>
    </location>
</feature>
<feature type="domain" description="ABC transporter" evidence="9">
    <location>
        <begin position="341"/>
        <end position="558"/>
    </location>
</feature>
<dbReference type="InterPro" id="IPR039421">
    <property type="entry name" value="Type_1_exporter"/>
</dbReference>
<keyword evidence="6 8" id="KW-0472">Membrane</keyword>
<dbReference type="PANTHER" id="PTHR24221:SF654">
    <property type="entry name" value="ATP-BINDING CASSETTE SUB-FAMILY B MEMBER 6"/>
    <property type="match status" value="1"/>
</dbReference>
<evidence type="ECO:0000256" key="8">
    <source>
        <dbReference type="SAM" id="Phobius"/>
    </source>
</evidence>
<dbReference type="InterPro" id="IPR003439">
    <property type="entry name" value="ABC_transporter-like_ATP-bd"/>
</dbReference>
<reference evidence="11 12" key="1">
    <citation type="submission" date="2020-05" db="EMBL/GenBank/DDBJ databases">
        <title>Flexivirga sp. ID2601S isolated from air conditioner.</title>
        <authorList>
            <person name="Kim D.H."/>
        </authorList>
    </citation>
    <scope>NUCLEOTIDE SEQUENCE [LARGE SCALE GENOMIC DNA]</scope>
    <source>
        <strain evidence="11 12">ID2601S</strain>
    </source>
</reference>
<organism evidence="11 12">
    <name type="scientific">Flexivirga aerilata</name>
    <dbReference type="NCBI Taxonomy" id="1656889"/>
    <lineage>
        <taxon>Bacteria</taxon>
        <taxon>Bacillati</taxon>
        <taxon>Actinomycetota</taxon>
        <taxon>Actinomycetes</taxon>
        <taxon>Micrococcales</taxon>
        <taxon>Dermacoccaceae</taxon>
        <taxon>Flexivirga</taxon>
    </lineage>
</organism>
<gene>
    <name evidence="11" type="primary">cydC</name>
    <name evidence="11" type="ORF">HJ588_03000</name>
</gene>
<evidence type="ECO:0000256" key="4">
    <source>
        <dbReference type="ARBA" id="ARBA00022840"/>
    </source>
</evidence>
<dbReference type="InterPro" id="IPR011527">
    <property type="entry name" value="ABC1_TM_dom"/>
</dbReference>
<dbReference type="SUPFAM" id="SSF90123">
    <property type="entry name" value="ABC transporter transmembrane region"/>
    <property type="match status" value="2"/>
</dbReference>
<keyword evidence="2 8" id="KW-0812">Transmembrane</keyword>
<dbReference type="NCBIfam" id="TIGR02868">
    <property type="entry name" value="CydC"/>
    <property type="match status" value="1"/>
</dbReference>
<dbReference type="PROSITE" id="PS50929">
    <property type="entry name" value="ABC_TM1F"/>
    <property type="match status" value="2"/>
</dbReference>
<dbReference type="GO" id="GO:0016887">
    <property type="term" value="F:ATP hydrolysis activity"/>
    <property type="evidence" value="ECO:0007669"/>
    <property type="project" value="InterPro"/>
</dbReference>
<name>A0A849AG55_9MICO</name>
<dbReference type="Pfam" id="PF00664">
    <property type="entry name" value="ABC_membrane"/>
    <property type="match status" value="1"/>
</dbReference>
<dbReference type="GO" id="GO:0034775">
    <property type="term" value="P:glutathione transmembrane transport"/>
    <property type="evidence" value="ECO:0007669"/>
    <property type="project" value="InterPro"/>
</dbReference>
<dbReference type="RefSeq" id="WP_171151799.1">
    <property type="nucleotide sequence ID" value="NZ_JABENB010000001.1"/>
</dbReference>
<feature type="transmembrane region" description="Helical" evidence="8">
    <location>
        <begin position="53"/>
        <end position="74"/>
    </location>
</feature>
<keyword evidence="4" id="KW-0067">ATP-binding</keyword>
<feature type="domain" description="ABC transmembrane type-1" evidence="10">
    <location>
        <begin position="581"/>
        <end position="861"/>
    </location>
</feature>
<feature type="transmembrane region" description="Helical" evidence="8">
    <location>
        <begin position="610"/>
        <end position="632"/>
    </location>
</feature>
<dbReference type="Gene3D" id="3.40.50.300">
    <property type="entry name" value="P-loop containing nucleotide triphosphate hydrolases"/>
    <property type="match status" value="2"/>
</dbReference>
<feature type="transmembrane region" description="Helical" evidence="8">
    <location>
        <begin position="21"/>
        <end position="47"/>
    </location>
</feature>
<dbReference type="GO" id="GO:0005524">
    <property type="term" value="F:ATP binding"/>
    <property type="evidence" value="ECO:0007669"/>
    <property type="project" value="UniProtKB-KW"/>
</dbReference>
<feature type="transmembrane region" description="Helical" evidence="8">
    <location>
        <begin position="720"/>
        <end position="739"/>
    </location>
</feature>
<dbReference type="PROSITE" id="PS50893">
    <property type="entry name" value="ABC_TRANSPORTER_2"/>
    <property type="match status" value="2"/>
</dbReference>
<evidence type="ECO:0000259" key="10">
    <source>
        <dbReference type="PROSITE" id="PS50929"/>
    </source>
</evidence>
<dbReference type="AlphaFoldDB" id="A0A849AG55"/>
<dbReference type="GO" id="GO:0034040">
    <property type="term" value="F:ATPase-coupled lipid transmembrane transporter activity"/>
    <property type="evidence" value="ECO:0007669"/>
    <property type="project" value="TreeGrafter"/>
</dbReference>
<protein>
    <submittedName>
        <fullName evidence="11">Thiol reductant ABC exporter subunit CydC</fullName>
    </submittedName>
</protein>
<dbReference type="InterPro" id="IPR014223">
    <property type="entry name" value="ABC_CydC/D"/>
</dbReference>
<dbReference type="GO" id="GO:0045454">
    <property type="term" value="P:cell redox homeostasis"/>
    <property type="evidence" value="ECO:0007669"/>
    <property type="project" value="InterPro"/>
</dbReference>
<dbReference type="InterPro" id="IPR017871">
    <property type="entry name" value="ABC_transporter-like_CS"/>
</dbReference>
<dbReference type="GO" id="GO:0140359">
    <property type="term" value="F:ABC-type transporter activity"/>
    <property type="evidence" value="ECO:0007669"/>
    <property type="project" value="InterPro"/>
</dbReference>
<comment type="subcellular location">
    <subcellularLocation>
        <location evidence="1">Cell membrane</location>
        <topology evidence="1">Multi-pass membrane protein</topology>
    </subcellularLocation>
</comment>
<dbReference type="PANTHER" id="PTHR24221">
    <property type="entry name" value="ATP-BINDING CASSETTE SUB-FAMILY B"/>
    <property type="match status" value="1"/>
</dbReference>
<keyword evidence="3" id="KW-0547">Nucleotide-binding</keyword>
<evidence type="ECO:0000256" key="6">
    <source>
        <dbReference type="ARBA" id="ARBA00023136"/>
    </source>
</evidence>
<keyword evidence="5 8" id="KW-1133">Transmembrane helix</keyword>
<sequence>MRPFDPRLLRAEPGARRPLAVLGALGVVQGALAVAQAFAVAALVVAVVRHESLVAPAVAVVALFGARGLAAGMAERVAAWAASRVAALLRRRAVTAWLRAPADDRPAEQQMLARATGGAAAVEPYVSRYLPTLVSASVVPVLALIALAVTDWVSALIVLLTLPLLPLFAALIGQHTQDETARKQHESDRLTGHFLDVMRGLPTLVGYQRAEHQVGVVRAVGERHRRATVRTLRTAFLSSAALELLATISVAIVAVAVGLRLVHGGIDLQVGLVAILLAPEAYWPIRRVGQEFHSAADGAQALDDLLVGSGGAAADPAPADAAAADPAAAHSAAADTGRRALQLTAAGYRYPGATTPVIDDLTHRFGTGLTVLRGPSGAGKTTLLELLAGTRRPTDGTVSRPGRVHYVTQRPFVAPGTLRDNLTAAEGVGDVPAGTGWLPAPLRELPLGLETPLGDDGFGLSAGQRALLALVRAELAGAPVILLDEPTAHLDAASTAAAHELITRLAADRIVVVATHSESLQALATDVVELSPRDVLATAALPAPTSPAAPPAVTAVTQPDGAQPQTARGSLWRPAPGVLRAAVVGALASTCGVALTATSGWLIVQASTRPPVLSLLVAIVCVRAFGIGRPVLRYYERIRSHDAALGDLTRRRAALFARLIPLTPARLGRRRRADVLTGAVGDLDDEVDVQVRAIVPLLGAALTSLLAVGVATALLPVGGLVLAAVVAAGCAIALLDHRLEYDGQRRALRARGDVNRATQLIVSNLPAIQAISAEGGYLRELGDAEGAAISAAGRQARGRAVGIGLSTLLTGAAAVVMAVVAAVAYDAGRINAPVAALLVLGPLALADLLGTLPDAVGAAARGRHARARLEALTDQEPAVHPLPSAADADVIPARPALALKGIRASWDGDAEDLRVDELRVDPGERVAVTGPNGAGKSTLLAVLARHLDPTGGSYRFGTEDVRLLGLTPVRSAIALVDDEPHVFTGTVRANLLLARPDATDAQLGTALVDAGLGRWLAGLPVGLDTEVGPERSLSGGERARFAIARAIVSGRPVVLLDEPVAHLDSPTARAVMRDLHAATEGATVIAVTHQATGEFGADRVVAIQPAGAAMTPATVTS</sequence>
<dbReference type="SMART" id="SM00382">
    <property type="entry name" value="AAA"/>
    <property type="match status" value="2"/>
</dbReference>
<proteinExistence type="predicted"/>
<evidence type="ECO:0000256" key="5">
    <source>
        <dbReference type="ARBA" id="ARBA00022989"/>
    </source>
</evidence>
<feature type="transmembrane region" description="Helical" evidence="8">
    <location>
        <begin position="235"/>
        <end position="262"/>
    </location>
</feature>
<evidence type="ECO:0000256" key="2">
    <source>
        <dbReference type="ARBA" id="ARBA00022692"/>
    </source>
</evidence>
<dbReference type="InterPro" id="IPR027417">
    <property type="entry name" value="P-loop_NTPase"/>
</dbReference>
<evidence type="ECO:0000313" key="11">
    <source>
        <dbReference type="EMBL" id="NNG38241.1"/>
    </source>
</evidence>
<evidence type="ECO:0000313" key="12">
    <source>
        <dbReference type="Proteomes" id="UP000557772"/>
    </source>
</evidence>
<dbReference type="SUPFAM" id="SSF52540">
    <property type="entry name" value="P-loop containing nucleoside triphosphate hydrolases"/>
    <property type="match status" value="2"/>
</dbReference>
<evidence type="ECO:0000259" key="9">
    <source>
        <dbReference type="PROSITE" id="PS50893"/>
    </source>
</evidence>
<dbReference type="PROSITE" id="PS00211">
    <property type="entry name" value="ABC_TRANSPORTER_1"/>
    <property type="match status" value="1"/>
</dbReference>
<comment type="caution">
    <text evidence="11">The sequence shown here is derived from an EMBL/GenBank/DDBJ whole genome shotgun (WGS) entry which is preliminary data.</text>
</comment>
<accession>A0A849AG55</accession>
<dbReference type="EMBL" id="JABENB010000001">
    <property type="protein sequence ID" value="NNG38241.1"/>
    <property type="molecule type" value="Genomic_DNA"/>
</dbReference>
<dbReference type="CDD" id="cd03228">
    <property type="entry name" value="ABCC_MRP_Like"/>
    <property type="match status" value="1"/>
</dbReference>
<feature type="domain" description="ABC transmembrane type-1" evidence="10">
    <location>
        <begin position="20"/>
        <end position="297"/>
    </location>
</feature>